<evidence type="ECO:0000313" key="1">
    <source>
        <dbReference type="EMBL" id="ABG50915.1"/>
    </source>
</evidence>
<organism evidence="1">
    <name type="scientific">Trichodesmium erythraeum (strain IMS101)</name>
    <dbReference type="NCBI Taxonomy" id="203124"/>
    <lineage>
        <taxon>Bacteria</taxon>
        <taxon>Bacillati</taxon>
        <taxon>Cyanobacteriota</taxon>
        <taxon>Cyanophyceae</taxon>
        <taxon>Oscillatoriophycideae</taxon>
        <taxon>Oscillatoriales</taxon>
        <taxon>Microcoleaceae</taxon>
        <taxon>Trichodesmium</taxon>
    </lineage>
</organism>
<dbReference type="EMBL" id="CP000393">
    <property type="protein sequence ID" value="ABG50915.1"/>
    <property type="molecule type" value="Genomic_DNA"/>
</dbReference>
<name>Q115A9_TRIEI</name>
<proteinExistence type="predicted"/>
<dbReference type="HOGENOM" id="CLU_073560_0_0_3"/>
<accession>Q115A9</accession>
<reference evidence="1" key="1">
    <citation type="submission" date="2006-06" db="EMBL/GenBank/DDBJ databases">
        <title>Complete sequence of Trichodesmium erythraeum IMS101.</title>
        <authorList>
            <consortium name="US DOE Joint Genome Institute"/>
            <person name="Copeland A."/>
            <person name="Lucas S."/>
            <person name="Lapidus A."/>
            <person name="Barry K."/>
            <person name="Detter J.C."/>
            <person name="Glavina del Rio T."/>
            <person name="Hammon N."/>
            <person name="Israni S."/>
            <person name="Dalin E."/>
            <person name="Tice H."/>
            <person name="Pitluck S."/>
            <person name="Kiss H."/>
            <person name="Munk A.C."/>
            <person name="Brettin T."/>
            <person name="Bruce D."/>
            <person name="Han C."/>
            <person name="Tapia R."/>
            <person name="Gilna P."/>
            <person name="Schmutz J."/>
            <person name="Larimer F."/>
            <person name="Land M."/>
            <person name="Hauser L."/>
            <person name="Kyrpides N."/>
            <person name="Kim E."/>
            <person name="Richardson P."/>
        </authorList>
    </citation>
    <scope>NUCLEOTIDE SEQUENCE [LARGE SCALE GENOMIC DNA]</scope>
    <source>
        <strain evidence="1">IMS101</strain>
    </source>
</reference>
<dbReference type="eggNOG" id="ENOG502Z8C3">
    <property type="taxonomic scope" value="Bacteria"/>
</dbReference>
<dbReference type="OrthoDB" id="509198at2"/>
<dbReference type="AlphaFoldDB" id="Q115A9"/>
<sequence length="251" mass="27739">MKSLIRLSAVLGVMVSSLIGPSLKDMSALALPEKEVLQKLTPVPVFTITDQNGSPLVRSIRREGNEVNSSVAGVFISKSDADAFVNKLKGENPDLAATVKVVPVSLGEVYEKSQSIQENGQRLEFAYVPIRRQVESAKALLEKNGQDFNNFSGVPLFMAKGGPDDGYLTIQRGEKQVIPMFFNKEDLQGMLDRAETQQPEVFSSVEIEVVNLEGVINALKNDDDPFLEKIIFIPPRESLEFVQQLRESDNK</sequence>
<dbReference type="STRING" id="203124.Tery_1641"/>
<dbReference type="InterPro" id="IPR007378">
    <property type="entry name" value="Tic22-like"/>
</dbReference>
<dbReference type="GO" id="GO:0015031">
    <property type="term" value="P:protein transport"/>
    <property type="evidence" value="ECO:0007669"/>
    <property type="project" value="InterPro"/>
</dbReference>
<dbReference type="Gene3D" id="3.40.1350.100">
    <property type="match status" value="2"/>
</dbReference>
<dbReference type="RefSeq" id="WP_011611290.1">
    <property type="nucleotide sequence ID" value="NC_008312.1"/>
</dbReference>
<protein>
    <submittedName>
        <fullName evidence="1">Tic22-like</fullName>
    </submittedName>
</protein>
<gene>
    <name evidence="1" type="ordered locus">Tery_1641</name>
</gene>
<dbReference type="KEGG" id="ter:Tery_1641"/>
<dbReference type="PANTHER" id="PTHR33926:SF4">
    <property type="entry name" value="PROTEIN TIC 22, CHLOROPLASTIC"/>
    <property type="match status" value="1"/>
</dbReference>
<dbReference type="Pfam" id="PF04278">
    <property type="entry name" value="Tic22"/>
    <property type="match status" value="1"/>
</dbReference>
<dbReference type="PANTHER" id="PTHR33926">
    <property type="entry name" value="PROTEIN TIC 22, CHLOROPLASTIC"/>
    <property type="match status" value="1"/>
</dbReference>